<proteinExistence type="predicted"/>
<feature type="transmembrane region" description="Helical" evidence="1">
    <location>
        <begin position="81"/>
        <end position="103"/>
    </location>
</feature>
<feature type="transmembrane region" description="Helical" evidence="1">
    <location>
        <begin position="262"/>
        <end position="285"/>
    </location>
</feature>
<sequence length="299" mass="33623">MADAMTPLLPGPSNTGSSDSHPIFLRACHSPWRFINQSVLTLFRFVISAYLLTVMGISLKYKLETEDDHTRWRIPFQFSSVSFILLLLYNLQVTVWTFMHLLLPKELPEDPAECHGHQFRNKIINLLLPPSRNRYGNHTHPFWFSMFYTVSHVFTFMNTIIYWAVLVPAGHGGFEPPNAPHRHPHAPDNSTVAGYDPHKGLFEEGHLKAFSIINVWSITSAIAVLEVLVLNSIRRQTLGKLVTGHAGLFFLDPELMGDAHGAALAASVLFVSLSPGIFSYMYGLIAMRESMSAIHETPQ</sequence>
<evidence type="ECO:0000313" key="3">
    <source>
        <dbReference type="Proteomes" id="UP001391051"/>
    </source>
</evidence>
<evidence type="ECO:0000313" key="2">
    <source>
        <dbReference type="EMBL" id="KAK7959622.1"/>
    </source>
</evidence>
<dbReference type="PANTHER" id="PTHR12242:SF1">
    <property type="entry name" value="MYND-TYPE DOMAIN-CONTAINING PROTEIN"/>
    <property type="match status" value="1"/>
</dbReference>
<keyword evidence="1" id="KW-0472">Membrane</keyword>
<feature type="transmembrane region" description="Helical" evidence="1">
    <location>
        <begin position="209"/>
        <end position="230"/>
    </location>
</feature>
<feature type="transmembrane region" description="Helical" evidence="1">
    <location>
        <begin position="42"/>
        <end position="61"/>
    </location>
</feature>
<comment type="caution">
    <text evidence="2">The sequence shown here is derived from an EMBL/GenBank/DDBJ whole genome shotgun (WGS) entry which is preliminary data.</text>
</comment>
<feature type="transmembrane region" description="Helical" evidence="1">
    <location>
        <begin position="142"/>
        <end position="165"/>
    </location>
</feature>
<evidence type="ECO:0000256" key="1">
    <source>
        <dbReference type="SAM" id="Phobius"/>
    </source>
</evidence>
<dbReference type="PANTHER" id="PTHR12242">
    <property type="entry name" value="OS02G0130600 PROTEIN-RELATED"/>
    <property type="match status" value="1"/>
</dbReference>
<dbReference type="GeneID" id="92073760"/>
<keyword evidence="1" id="KW-1133">Transmembrane helix</keyword>
<protein>
    <submittedName>
        <fullName evidence="2">Uncharacterized protein</fullName>
    </submittedName>
</protein>
<accession>A0ABR1QN65</accession>
<gene>
    <name evidence="2" type="ORF">PG986_004476</name>
</gene>
<name>A0ABR1QN65_9PEZI</name>
<dbReference type="EMBL" id="JAQQWE010000003">
    <property type="protein sequence ID" value="KAK7959622.1"/>
    <property type="molecule type" value="Genomic_DNA"/>
</dbReference>
<keyword evidence="3" id="KW-1185">Reference proteome</keyword>
<organism evidence="2 3">
    <name type="scientific">Apiospora aurea</name>
    <dbReference type="NCBI Taxonomy" id="335848"/>
    <lineage>
        <taxon>Eukaryota</taxon>
        <taxon>Fungi</taxon>
        <taxon>Dikarya</taxon>
        <taxon>Ascomycota</taxon>
        <taxon>Pezizomycotina</taxon>
        <taxon>Sordariomycetes</taxon>
        <taxon>Xylariomycetidae</taxon>
        <taxon>Amphisphaeriales</taxon>
        <taxon>Apiosporaceae</taxon>
        <taxon>Apiospora</taxon>
    </lineage>
</organism>
<dbReference type="Proteomes" id="UP001391051">
    <property type="component" value="Unassembled WGS sequence"/>
</dbReference>
<reference evidence="2 3" key="1">
    <citation type="submission" date="2023-01" db="EMBL/GenBank/DDBJ databases">
        <title>Analysis of 21 Apiospora genomes using comparative genomics revels a genus with tremendous synthesis potential of carbohydrate active enzymes and secondary metabolites.</title>
        <authorList>
            <person name="Sorensen T."/>
        </authorList>
    </citation>
    <scope>NUCLEOTIDE SEQUENCE [LARGE SCALE GENOMIC DNA]</scope>
    <source>
        <strain evidence="2 3">CBS 24483</strain>
    </source>
</reference>
<dbReference type="RefSeq" id="XP_066703325.1">
    <property type="nucleotide sequence ID" value="XM_066840698.1"/>
</dbReference>
<keyword evidence="1" id="KW-0812">Transmembrane</keyword>